<name>A0A1G7MI17_9FIRM</name>
<evidence type="ECO:0000313" key="7">
    <source>
        <dbReference type="EMBL" id="SDF61351.1"/>
    </source>
</evidence>
<dbReference type="EMBL" id="FNBU01000017">
    <property type="protein sequence ID" value="SDF61351.1"/>
    <property type="molecule type" value="Genomic_DNA"/>
</dbReference>
<organism evidence="7 8">
    <name type="scientific">Sporolituus thermophilus DSM 23256</name>
    <dbReference type="NCBI Taxonomy" id="1123285"/>
    <lineage>
        <taxon>Bacteria</taxon>
        <taxon>Bacillati</taxon>
        <taxon>Bacillota</taxon>
        <taxon>Negativicutes</taxon>
        <taxon>Selenomonadales</taxon>
        <taxon>Sporomusaceae</taxon>
        <taxon>Sporolituus</taxon>
    </lineage>
</organism>
<feature type="domain" description="Bacterial virulence protein VirB8" evidence="6">
    <location>
        <begin position="7"/>
        <end position="210"/>
    </location>
</feature>
<keyword evidence="4 5" id="KW-0472">Membrane</keyword>
<evidence type="ECO:0000256" key="1">
    <source>
        <dbReference type="ARBA" id="ARBA00004167"/>
    </source>
</evidence>
<dbReference type="AlphaFoldDB" id="A0A1G7MI17"/>
<dbReference type="InterPro" id="IPR032710">
    <property type="entry name" value="NTF2-like_dom_sf"/>
</dbReference>
<dbReference type="CDD" id="cd16425">
    <property type="entry name" value="TrbF"/>
    <property type="match status" value="1"/>
</dbReference>
<gene>
    <name evidence="7" type="ORF">SAMN05660235_02172</name>
</gene>
<protein>
    <submittedName>
        <fullName evidence="7">Type IV secretory pathway, TrbF components</fullName>
    </submittedName>
</protein>
<evidence type="ECO:0000256" key="2">
    <source>
        <dbReference type="ARBA" id="ARBA00022692"/>
    </source>
</evidence>
<dbReference type="Pfam" id="PF04335">
    <property type="entry name" value="VirB8"/>
    <property type="match status" value="1"/>
</dbReference>
<dbReference type="GO" id="GO:0016020">
    <property type="term" value="C:membrane"/>
    <property type="evidence" value="ECO:0007669"/>
    <property type="project" value="UniProtKB-SubCell"/>
</dbReference>
<keyword evidence="8" id="KW-1185">Reference proteome</keyword>
<comment type="subcellular location">
    <subcellularLocation>
        <location evidence="1">Membrane</location>
        <topology evidence="1">Single-pass membrane protein</topology>
    </subcellularLocation>
</comment>
<evidence type="ECO:0000313" key="8">
    <source>
        <dbReference type="Proteomes" id="UP000243333"/>
    </source>
</evidence>
<dbReference type="Gene3D" id="3.10.450.230">
    <property type="entry name" value="VirB8 protein"/>
    <property type="match status" value="1"/>
</dbReference>
<keyword evidence="2 5" id="KW-0812">Transmembrane</keyword>
<evidence type="ECO:0000256" key="5">
    <source>
        <dbReference type="SAM" id="Phobius"/>
    </source>
</evidence>
<reference evidence="8" key="1">
    <citation type="submission" date="2016-10" db="EMBL/GenBank/DDBJ databases">
        <authorList>
            <person name="Varghese N."/>
            <person name="Submissions S."/>
        </authorList>
    </citation>
    <scope>NUCLEOTIDE SEQUENCE [LARGE SCALE GENOMIC DNA]</scope>
    <source>
        <strain evidence="8">DSM 23256</strain>
    </source>
</reference>
<evidence type="ECO:0000256" key="3">
    <source>
        <dbReference type="ARBA" id="ARBA00022989"/>
    </source>
</evidence>
<keyword evidence="3 5" id="KW-1133">Transmembrane helix</keyword>
<evidence type="ECO:0000256" key="4">
    <source>
        <dbReference type="ARBA" id="ARBA00023136"/>
    </source>
</evidence>
<dbReference type="InterPro" id="IPR035658">
    <property type="entry name" value="TrbF"/>
</dbReference>
<evidence type="ECO:0000259" key="6">
    <source>
        <dbReference type="Pfam" id="PF04335"/>
    </source>
</evidence>
<feature type="transmembrane region" description="Helical" evidence="5">
    <location>
        <begin position="28"/>
        <end position="47"/>
    </location>
</feature>
<accession>A0A1G7MI17</accession>
<dbReference type="InterPro" id="IPR007430">
    <property type="entry name" value="VirB8"/>
</dbReference>
<dbReference type="RefSeq" id="WP_093690769.1">
    <property type="nucleotide sequence ID" value="NZ_FNBU01000017.1"/>
</dbReference>
<dbReference type="OrthoDB" id="9778195at2"/>
<dbReference type="STRING" id="1123285.SAMN05660235_02172"/>
<sequence length="212" mass="23588">MDRYKAAQNEWDRRVGQVVVVATAWRNAALIFAAVAAILGGALVYYVSSVNSYVYVAEVADGQVTKVVDISRNSYSPSTQVISYFLSDFVRKIYTISADAELNRANITDVRAFLSDAVAKKIQNVIDGRAQLSRDYVAYVEILSISQLSKDSYQVRFVDRLASRTGGLAQQQKYVAIITLKRMDITKWPQAQIMRNPLGLVVTDFSVTAEVN</sequence>
<proteinExistence type="predicted"/>
<dbReference type="SUPFAM" id="SSF54427">
    <property type="entry name" value="NTF2-like"/>
    <property type="match status" value="1"/>
</dbReference>
<dbReference type="Proteomes" id="UP000243333">
    <property type="component" value="Unassembled WGS sequence"/>
</dbReference>